<protein>
    <recommendedName>
        <fullName evidence="1">Phasin domain-containing protein</fullName>
    </recommendedName>
</protein>
<evidence type="ECO:0000313" key="3">
    <source>
        <dbReference type="Proteomes" id="UP000494119"/>
    </source>
</evidence>
<sequence length="186" mass="19698">MTESVTLSAPDRLRAHYESGVAVFFALAQPAFGSFEAIVALNLQTARTAIAENEAALKGALQSGNPVELFMQQLNASQQAASKAMSYGRKVFDIAAHAHAEWTQIAQAQTERQEQCVKALAERFSQSAPAGTEPFVAAMNSTFAAYGNAAESVRTMTRQAIEAAQGKFDKVAAAAQRSTQTGPAAN</sequence>
<dbReference type="AlphaFoldDB" id="A0A6J5GLS0"/>
<dbReference type="EMBL" id="CADIKL010000036">
    <property type="protein sequence ID" value="CAB3801894.1"/>
    <property type="molecule type" value="Genomic_DNA"/>
</dbReference>
<name>A0A6J5GLS0_9BURK</name>
<dbReference type="Proteomes" id="UP000494119">
    <property type="component" value="Unassembled WGS sequence"/>
</dbReference>
<accession>A0A6J5GLS0</accession>
<keyword evidence="3" id="KW-1185">Reference proteome</keyword>
<dbReference type="InterPro" id="IPR010127">
    <property type="entry name" value="Phasin_subfam-1"/>
</dbReference>
<dbReference type="InterPro" id="IPR018968">
    <property type="entry name" value="Phasin"/>
</dbReference>
<proteinExistence type="predicted"/>
<gene>
    <name evidence="2" type="ORF">LMG28688_05450</name>
</gene>
<evidence type="ECO:0000313" key="2">
    <source>
        <dbReference type="EMBL" id="CAB3801894.1"/>
    </source>
</evidence>
<evidence type="ECO:0000259" key="1">
    <source>
        <dbReference type="Pfam" id="PF09361"/>
    </source>
</evidence>
<dbReference type="RefSeq" id="WP_227875520.1">
    <property type="nucleotide sequence ID" value="NZ_CADIKL010000036.1"/>
</dbReference>
<reference evidence="2 3" key="1">
    <citation type="submission" date="2020-04" db="EMBL/GenBank/DDBJ databases">
        <authorList>
            <person name="De Canck E."/>
        </authorList>
    </citation>
    <scope>NUCLEOTIDE SEQUENCE [LARGE SCALE GENOMIC DNA]</scope>
    <source>
        <strain evidence="2 3">LMG 28688</strain>
    </source>
</reference>
<organism evidence="2 3">
    <name type="scientific">Paraburkholderia caffeinitolerans</name>
    <dbReference type="NCBI Taxonomy" id="1723730"/>
    <lineage>
        <taxon>Bacteria</taxon>
        <taxon>Pseudomonadati</taxon>
        <taxon>Pseudomonadota</taxon>
        <taxon>Betaproteobacteria</taxon>
        <taxon>Burkholderiales</taxon>
        <taxon>Burkholderiaceae</taxon>
        <taxon>Paraburkholderia</taxon>
    </lineage>
</organism>
<feature type="domain" description="Phasin" evidence="1">
    <location>
        <begin position="16"/>
        <end position="109"/>
    </location>
</feature>
<dbReference type="Pfam" id="PF09361">
    <property type="entry name" value="Phasin_2"/>
    <property type="match status" value="1"/>
</dbReference>
<dbReference type="NCBIfam" id="TIGR01841">
    <property type="entry name" value="phasin"/>
    <property type="match status" value="1"/>
</dbReference>